<feature type="domain" description="Methylguanine DNA methyltransferase ribonuclease-like" evidence="10">
    <location>
        <begin position="4"/>
        <end position="73"/>
    </location>
</feature>
<accession>A0ABU2MXN0</accession>
<name>A0ABU2MXN0_9ACTN</name>
<evidence type="ECO:0000313" key="12">
    <source>
        <dbReference type="Proteomes" id="UP001183246"/>
    </source>
</evidence>
<evidence type="ECO:0000256" key="4">
    <source>
        <dbReference type="ARBA" id="ARBA00022679"/>
    </source>
</evidence>
<dbReference type="Proteomes" id="UP001183246">
    <property type="component" value="Unassembled WGS sequence"/>
</dbReference>
<dbReference type="InterPro" id="IPR036217">
    <property type="entry name" value="MethylDNA_cys_MeTrfase_DNAb"/>
</dbReference>
<dbReference type="PANTHER" id="PTHR10815:SF5">
    <property type="entry name" value="METHYLATED-DNA--PROTEIN-CYSTEINE METHYLTRANSFERASE"/>
    <property type="match status" value="1"/>
</dbReference>
<dbReference type="InterPro" id="IPR014048">
    <property type="entry name" value="MethylDNA_cys_MeTrfase_DNA-bd"/>
</dbReference>
<dbReference type="HAMAP" id="MF_00772">
    <property type="entry name" value="OGT"/>
    <property type="match status" value="1"/>
</dbReference>
<evidence type="ECO:0000256" key="1">
    <source>
        <dbReference type="ARBA" id="ARBA00001286"/>
    </source>
</evidence>
<keyword evidence="5 8" id="KW-0227">DNA damage</keyword>
<sequence>MGMTHTIVDSPLGELTAVAEDGALIALYFEGHLRMPDPATFGPRTDEGFGEVRRQLAAYFAGELTRFDLPLAPRGNAFQQSVWRLLREIPYGERRSYGALAQELGDPALAQAVGMANGRNPVSIVIPCHRVVGADGALTGYAGGLHRKRFLLDLEEPAGVRAGRLF</sequence>
<dbReference type="EC" id="2.1.1.63" evidence="8"/>
<dbReference type="Pfam" id="PF02870">
    <property type="entry name" value="Methyltransf_1N"/>
    <property type="match status" value="1"/>
</dbReference>
<dbReference type="Gene3D" id="1.10.10.10">
    <property type="entry name" value="Winged helix-like DNA-binding domain superfamily/Winged helix DNA-binding domain"/>
    <property type="match status" value="1"/>
</dbReference>
<dbReference type="InterPro" id="IPR008332">
    <property type="entry name" value="MethylG_MeTrfase_N"/>
</dbReference>
<comment type="similarity">
    <text evidence="8">Belongs to the MGMT family.</text>
</comment>
<keyword evidence="12" id="KW-1185">Reference proteome</keyword>
<dbReference type="SUPFAM" id="SSF46767">
    <property type="entry name" value="Methylated DNA-protein cysteine methyltransferase, C-terminal domain"/>
    <property type="match status" value="1"/>
</dbReference>
<dbReference type="InterPro" id="IPR036388">
    <property type="entry name" value="WH-like_DNA-bd_sf"/>
</dbReference>
<comment type="subcellular location">
    <subcellularLocation>
        <location evidence="8">Cytoplasm</location>
    </subcellularLocation>
</comment>
<dbReference type="RefSeq" id="WP_311706913.1">
    <property type="nucleotide sequence ID" value="NZ_JAVREL010000016.1"/>
</dbReference>
<keyword evidence="3 8" id="KW-0489">Methyltransferase</keyword>
<dbReference type="PROSITE" id="PS00374">
    <property type="entry name" value="MGMT"/>
    <property type="match status" value="1"/>
</dbReference>
<evidence type="ECO:0000256" key="6">
    <source>
        <dbReference type="ARBA" id="ARBA00023204"/>
    </source>
</evidence>
<comment type="miscellaneous">
    <text evidence="8">This enzyme catalyzes only one turnover and therefore is not strictly catalytic. According to one definition, an enzyme is a biocatalyst that acts repeatedly and over many reaction cycles.</text>
</comment>
<keyword evidence="2 8" id="KW-0963">Cytoplasm</keyword>
<dbReference type="PANTHER" id="PTHR10815">
    <property type="entry name" value="METHYLATED-DNA--PROTEIN-CYSTEINE METHYLTRANSFERASE"/>
    <property type="match status" value="1"/>
</dbReference>
<dbReference type="InterPro" id="IPR023546">
    <property type="entry name" value="MGMT"/>
</dbReference>
<keyword evidence="4 8" id="KW-0808">Transferase</keyword>
<dbReference type="InterPro" id="IPR001497">
    <property type="entry name" value="MethylDNA_cys_MeTrfase_AS"/>
</dbReference>
<evidence type="ECO:0000259" key="9">
    <source>
        <dbReference type="Pfam" id="PF01035"/>
    </source>
</evidence>
<protein>
    <recommendedName>
        <fullName evidence="8">Methylated-DNA--protein-cysteine methyltransferase</fullName>
        <ecNumber evidence="8">2.1.1.63</ecNumber>
    </recommendedName>
    <alternativeName>
        <fullName evidence="8">6-O-methylguanine-DNA methyltransferase</fullName>
        <shortName evidence="8">MGMT</shortName>
    </alternativeName>
    <alternativeName>
        <fullName evidence="8">O-6-methylguanine-DNA-alkyltransferase</fullName>
    </alternativeName>
</protein>
<keyword evidence="6 8" id="KW-0234">DNA repair</keyword>
<comment type="caution">
    <text evidence="11">The sequence shown here is derived from an EMBL/GenBank/DDBJ whole genome shotgun (WGS) entry which is preliminary data.</text>
</comment>
<dbReference type="NCBIfam" id="TIGR00589">
    <property type="entry name" value="ogt"/>
    <property type="match status" value="1"/>
</dbReference>
<comment type="catalytic activity">
    <reaction evidence="1 8">
        <text>a 4-O-methyl-thymidine in DNA + L-cysteinyl-[protein] = a thymidine in DNA + S-methyl-L-cysteinyl-[protein]</text>
        <dbReference type="Rhea" id="RHEA:53428"/>
        <dbReference type="Rhea" id="RHEA-COMP:10131"/>
        <dbReference type="Rhea" id="RHEA-COMP:10132"/>
        <dbReference type="Rhea" id="RHEA-COMP:13555"/>
        <dbReference type="Rhea" id="RHEA-COMP:13556"/>
        <dbReference type="ChEBI" id="CHEBI:29950"/>
        <dbReference type="ChEBI" id="CHEBI:82612"/>
        <dbReference type="ChEBI" id="CHEBI:137386"/>
        <dbReference type="ChEBI" id="CHEBI:137387"/>
        <dbReference type="EC" id="2.1.1.63"/>
    </reaction>
</comment>
<feature type="domain" description="Methylated-DNA-[protein]-cysteine S-methyltransferase DNA binding" evidence="9">
    <location>
        <begin position="77"/>
        <end position="156"/>
    </location>
</feature>
<comment type="function">
    <text evidence="8">Involved in the cellular defense against the biological effects of O6-methylguanine (O6-MeG) and O4-methylthymine (O4-MeT) in DNA. Repairs the methylated nucleobase in DNA by stoichiometrically transferring the methyl group to a cysteine residue in the enzyme. This is a suicide reaction: the enzyme is irreversibly inactivated.</text>
</comment>
<gene>
    <name evidence="11" type="ORF">RM590_24770</name>
</gene>
<dbReference type="GO" id="GO:0032259">
    <property type="term" value="P:methylation"/>
    <property type="evidence" value="ECO:0007669"/>
    <property type="project" value="UniProtKB-KW"/>
</dbReference>
<dbReference type="InterPro" id="IPR036631">
    <property type="entry name" value="MGMT_N_sf"/>
</dbReference>
<proteinExistence type="inferred from homology"/>
<comment type="catalytic activity">
    <reaction evidence="7 8">
        <text>a 6-O-methyl-2'-deoxyguanosine in DNA + L-cysteinyl-[protein] = S-methyl-L-cysteinyl-[protein] + a 2'-deoxyguanosine in DNA</text>
        <dbReference type="Rhea" id="RHEA:24000"/>
        <dbReference type="Rhea" id="RHEA-COMP:10131"/>
        <dbReference type="Rhea" id="RHEA-COMP:10132"/>
        <dbReference type="Rhea" id="RHEA-COMP:11367"/>
        <dbReference type="Rhea" id="RHEA-COMP:11368"/>
        <dbReference type="ChEBI" id="CHEBI:29950"/>
        <dbReference type="ChEBI" id="CHEBI:82612"/>
        <dbReference type="ChEBI" id="CHEBI:85445"/>
        <dbReference type="ChEBI" id="CHEBI:85448"/>
        <dbReference type="EC" id="2.1.1.63"/>
    </reaction>
</comment>
<feature type="active site" description="Nucleophile; methyl group acceptor" evidence="8">
    <location>
        <position position="128"/>
    </location>
</feature>
<evidence type="ECO:0000256" key="5">
    <source>
        <dbReference type="ARBA" id="ARBA00022763"/>
    </source>
</evidence>
<dbReference type="Gene3D" id="3.30.160.70">
    <property type="entry name" value="Methylated DNA-protein cysteine methyltransferase domain"/>
    <property type="match status" value="1"/>
</dbReference>
<dbReference type="CDD" id="cd06445">
    <property type="entry name" value="ATase"/>
    <property type="match status" value="1"/>
</dbReference>
<dbReference type="EMBL" id="JAVREL010000016">
    <property type="protein sequence ID" value="MDT0345779.1"/>
    <property type="molecule type" value="Genomic_DNA"/>
</dbReference>
<evidence type="ECO:0000256" key="2">
    <source>
        <dbReference type="ARBA" id="ARBA00022490"/>
    </source>
</evidence>
<dbReference type="GO" id="GO:0003908">
    <property type="term" value="F:methylated-DNA-[protein]-cysteine S-methyltransferase activity"/>
    <property type="evidence" value="ECO:0007669"/>
    <property type="project" value="UniProtKB-EC"/>
</dbReference>
<dbReference type="SUPFAM" id="SSF53155">
    <property type="entry name" value="Methylated DNA-protein cysteine methyltransferase domain"/>
    <property type="match status" value="1"/>
</dbReference>
<evidence type="ECO:0000256" key="8">
    <source>
        <dbReference type="HAMAP-Rule" id="MF_00772"/>
    </source>
</evidence>
<evidence type="ECO:0000256" key="7">
    <source>
        <dbReference type="ARBA" id="ARBA00049348"/>
    </source>
</evidence>
<evidence type="ECO:0000313" key="11">
    <source>
        <dbReference type="EMBL" id="MDT0345779.1"/>
    </source>
</evidence>
<evidence type="ECO:0000256" key="3">
    <source>
        <dbReference type="ARBA" id="ARBA00022603"/>
    </source>
</evidence>
<organism evidence="11 12">
    <name type="scientific">Streptomyces litchfieldiae</name>
    <dbReference type="NCBI Taxonomy" id="3075543"/>
    <lineage>
        <taxon>Bacteria</taxon>
        <taxon>Bacillati</taxon>
        <taxon>Actinomycetota</taxon>
        <taxon>Actinomycetes</taxon>
        <taxon>Kitasatosporales</taxon>
        <taxon>Streptomycetaceae</taxon>
        <taxon>Streptomyces</taxon>
    </lineage>
</organism>
<evidence type="ECO:0000259" key="10">
    <source>
        <dbReference type="Pfam" id="PF02870"/>
    </source>
</evidence>
<dbReference type="Pfam" id="PF01035">
    <property type="entry name" value="DNA_binding_1"/>
    <property type="match status" value="1"/>
</dbReference>
<reference evidence="12" key="1">
    <citation type="submission" date="2023-07" db="EMBL/GenBank/DDBJ databases">
        <title>30 novel species of actinomycetes from the DSMZ collection.</title>
        <authorList>
            <person name="Nouioui I."/>
        </authorList>
    </citation>
    <scope>NUCLEOTIDE SEQUENCE [LARGE SCALE GENOMIC DNA]</scope>
    <source>
        <strain evidence="12">DSM 44938</strain>
    </source>
</reference>